<dbReference type="AlphaFoldDB" id="A0AA44QHP1"/>
<dbReference type="Pfam" id="PF02687">
    <property type="entry name" value="FtsX"/>
    <property type="match status" value="2"/>
</dbReference>
<organism evidence="10 11">
    <name type="scientific">Cutibacterium acnes</name>
    <name type="common">Propionibacterium acnes</name>
    <dbReference type="NCBI Taxonomy" id="1747"/>
    <lineage>
        <taxon>Bacteria</taxon>
        <taxon>Bacillati</taxon>
        <taxon>Actinomycetota</taxon>
        <taxon>Actinomycetes</taxon>
        <taxon>Propionibacteriales</taxon>
        <taxon>Propionibacteriaceae</taxon>
        <taxon>Cutibacterium</taxon>
    </lineage>
</organism>
<evidence type="ECO:0000256" key="1">
    <source>
        <dbReference type="ARBA" id="ARBA00004651"/>
    </source>
</evidence>
<keyword evidence="4 7" id="KW-1133">Transmembrane helix</keyword>
<name>A0AA44QHP1_CUTAC</name>
<dbReference type="InterPro" id="IPR050250">
    <property type="entry name" value="Macrolide_Exporter_MacB"/>
</dbReference>
<protein>
    <submittedName>
        <fullName evidence="10">ABC transporter permease</fullName>
    </submittedName>
</protein>
<keyword evidence="3 7" id="KW-0812">Transmembrane</keyword>
<keyword evidence="2" id="KW-1003">Cell membrane</keyword>
<dbReference type="PANTHER" id="PTHR30572">
    <property type="entry name" value="MEMBRANE COMPONENT OF TRANSPORTER-RELATED"/>
    <property type="match status" value="1"/>
</dbReference>
<dbReference type="GeneID" id="92857978"/>
<evidence type="ECO:0000256" key="3">
    <source>
        <dbReference type="ARBA" id="ARBA00022692"/>
    </source>
</evidence>
<dbReference type="Proteomes" id="UP000226191">
    <property type="component" value="Unassembled WGS sequence"/>
</dbReference>
<evidence type="ECO:0000256" key="6">
    <source>
        <dbReference type="ARBA" id="ARBA00038076"/>
    </source>
</evidence>
<comment type="subcellular location">
    <subcellularLocation>
        <location evidence="1">Cell membrane</location>
        <topology evidence="1">Multi-pass membrane protein</topology>
    </subcellularLocation>
</comment>
<comment type="caution">
    <text evidence="10">The sequence shown here is derived from an EMBL/GenBank/DDBJ whole genome shotgun (WGS) entry which is preliminary data.</text>
</comment>
<evidence type="ECO:0000256" key="5">
    <source>
        <dbReference type="ARBA" id="ARBA00023136"/>
    </source>
</evidence>
<feature type="transmembrane region" description="Helical" evidence="7">
    <location>
        <begin position="468"/>
        <end position="487"/>
    </location>
</feature>
<dbReference type="GO" id="GO:0005886">
    <property type="term" value="C:plasma membrane"/>
    <property type="evidence" value="ECO:0007669"/>
    <property type="project" value="UniProtKB-SubCell"/>
</dbReference>
<feature type="transmembrane region" description="Helical" evidence="7">
    <location>
        <begin position="327"/>
        <end position="352"/>
    </location>
</feature>
<proteinExistence type="inferred from homology"/>
<evidence type="ECO:0000259" key="9">
    <source>
        <dbReference type="Pfam" id="PF12704"/>
    </source>
</evidence>
<dbReference type="PANTHER" id="PTHR30572:SF4">
    <property type="entry name" value="ABC TRANSPORTER PERMEASE YTRF"/>
    <property type="match status" value="1"/>
</dbReference>
<feature type="domain" description="MacB-like periplasmic core" evidence="9">
    <location>
        <begin position="11"/>
        <end position="205"/>
    </location>
</feature>
<dbReference type="EMBL" id="MVCE01000003">
    <property type="protein sequence ID" value="PGF33784.1"/>
    <property type="molecule type" value="Genomic_DNA"/>
</dbReference>
<dbReference type="InterPro" id="IPR003838">
    <property type="entry name" value="ABC3_permease_C"/>
</dbReference>
<sequence length="807" mass="82808">MIHERRRLIPTMIAVIIGVAFVASTLMLMDSIKAYTLRIQAAAVGDATAVVTAKEPSKPMSSITVDKVAAVPGVTSVEQTRNAFLQRTDNGQASFVNGHLVPAHPHLVKGRAPAKLDEVAVNQSTAGNNAGIGSKIIVNDPSRNGAKPITLTVVGVLDPDARTTTTPTSPEIYLSAANLGRISGHSGANTVYVNSDRPASQIAQEVSKVVGTTATVRTADDERAYEANQASQGFAAMTTFMGAFAVIALVVAAIVIVNTFTILVVQRTRTLALARCIGATRKQVRRSVLGEALIAGLIGSVVGTALGIGVTQLMLMGLKAAGSPIDTSVSVTVTSCIIPILVGVVVTTLAALPPARRATKVTPVVALQPVTETPTRKIGRVRVGFGTLLFLAGTALVITCATSDMETKNAVMCGVAGGFISFAGVLVLAPVLIGSLGRAIGVARPGGIPGELAIENTQRNPRRTATTASALLIGVTLIATVATGAATGRASIGNMMNGHFPVDATVRAQGPLNNATIGDVKRSDGVCQVATVTTVPGTVEAGGKATKVAVQAASPEFPKVVRDESAAKGLDDSHAVGALPGAADGSKITVTVNGKKANLTLVRHGKDNEGLIVTQGILTKLAPHAQPTEIQVRYQDGTDQSKATQALSKSMSTHPGVTVTSSADQKAQMDKIINIMLGMVVGLLVISVIIAIVGVANTLGLSVVERTREIGLLRALGLTRAQVRSMFGKEALMLSGIAAILGIALGIGYGIAGSHALFGSLMTVETSVPWLQLLIVALVAVLAGWLASVIPGRRGATIKPAVALAEE</sequence>
<dbReference type="InterPro" id="IPR025857">
    <property type="entry name" value="MacB_PCD"/>
</dbReference>
<reference evidence="10 11" key="1">
    <citation type="submission" date="2017-02" db="EMBL/GenBank/DDBJ databases">
        <title>Prevalence of linear plasmids in Cutibacterium acnes isolates obtained from cancerous prostatic tissue.</title>
        <authorList>
            <person name="Davidsson S."/>
            <person name="Bruggemann H."/>
        </authorList>
    </citation>
    <scope>NUCLEOTIDE SEQUENCE [LARGE SCALE GENOMIC DNA]</scope>
    <source>
        <strain evidence="10 11">11-78</strain>
    </source>
</reference>
<feature type="transmembrane region" description="Helical" evidence="7">
    <location>
        <begin position="240"/>
        <end position="265"/>
    </location>
</feature>
<comment type="similarity">
    <text evidence="6">Belongs to the ABC-4 integral membrane protein family.</text>
</comment>
<evidence type="ECO:0000313" key="11">
    <source>
        <dbReference type="Proteomes" id="UP000226191"/>
    </source>
</evidence>
<evidence type="ECO:0000259" key="8">
    <source>
        <dbReference type="Pfam" id="PF02687"/>
    </source>
</evidence>
<feature type="transmembrane region" description="Helical" evidence="7">
    <location>
        <begin position="292"/>
        <end position="315"/>
    </location>
</feature>
<evidence type="ECO:0000256" key="7">
    <source>
        <dbReference type="SAM" id="Phobius"/>
    </source>
</evidence>
<dbReference type="RefSeq" id="WP_002516281.1">
    <property type="nucleotide sequence ID" value="NZ_AP022844.1"/>
</dbReference>
<evidence type="ECO:0000256" key="2">
    <source>
        <dbReference type="ARBA" id="ARBA00022475"/>
    </source>
</evidence>
<feature type="domain" description="ABC3 transporter permease C-terminal" evidence="8">
    <location>
        <begin position="243"/>
        <end position="363"/>
    </location>
</feature>
<feature type="transmembrane region" description="Helical" evidence="7">
    <location>
        <begin position="770"/>
        <end position="790"/>
    </location>
</feature>
<feature type="transmembrane region" description="Helical" evidence="7">
    <location>
        <begin position="409"/>
        <end position="434"/>
    </location>
</feature>
<evidence type="ECO:0000256" key="4">
    <source>
        <dbReference type="ARBA" id="ARBA00022989"/>
    </source>
</evidence>
<dbReference type="GO" id="GO:0022857">
    <property type="term" value="F:transmembrane transporter activity"/>
    <property type="evidence" value="ECO:0007669"/>
    <property type="project" value="TreeGrafter"/>
</dbReference>
<feature type="transmembrane region" description="Helical" evidence="7">
    <location>
        <begin position="732"/>
        <end position="758"/>
    </location>
</feature>
<gene>
    <name evidence="10" type="ORF">B1B09_07635</name>
</gene>
<evidence type="ECO:0000313" key="10">
    <source>
        <dbReference type="EMBL" id="PGF33784.1"/>
    </source>
</evidence>
<keyword evidence="5 7" id="KW-0472">Membrane</keyword>
<accession>A0AA44QHP1</accession>
<dbReference type="Pfam" id="PF12704">
    <property type="entry name" value="MacB_PCD"/>
    <property type="match status" value="1"/>
</dbReference>
<feature type="domain" description="ABC3 transporter permease C-terminal" evidence="8">
    <location>
        <begin position="683"/>
        <end position="800"/>
    </location>
</feature>
<feature type="transmembrane region" description="Helical" evidence="7">
    <location>
        <begin position="675"/>
        <end position="704"/>
    </location>
</feature>
<feature type="transmembrane region" description="Helical" evidence="7">
    <location>
        <begin position="383"/>
        <end position="403"/>
    </location>
</feature>
<feature type="transmembrane region" description="Helical" evidence="7">
    <location>
        <begin position="12"/>
        <end position="29"/>
    </location>
</feature>